<evidence type="ECO:0008006" key="4">
    <source>
        <dbReference type="Google" id="ProtNLM"/>
    </source>
</evidence>
<organism evidence="2 3">
    <name type="scientific">Dothistroma septosporum (strain NZE10 / CBS 128990)</name>
    <name type="common">Red band needle blight fungus</name>
    <name type="synonym">Mycosphaerella pini</name>
    <dbReference type="NCBI Taxonomy" id="675120"/>
    <lineage>
        <taxon>Eukaryota</taxon>
        <taxon>Fungi</taxon>
        <taxon>Dikarya</taxon>
        <taxon>Ascomycota</taxon>
        <taxon>Pezizomycotina</taxon>
        <taxon>Dothideomycetes</taxon>
        <taxon>Dothideomycetidae</taxon>
        <taxon>Mycosphaerellales</taxon>
        <taxon>Mycosphaerellaceae</taxon>
        <taxon>Dothistroma</taxon>
    </lineage>
</organism>
<feature type="chain" id="PRO_5004108867" description="Secreted protein" evidence="1">
    <location>
        <begin position="23"/>
        <end position="96"/>
    </location>
</feature>
<evidence type="ECO:0000313" key="2">
    <source>
        <dbReference type="EMBL" id="EME43748.1"/>
    </source>
</evidence>
<reference evidence="2 3" key="2">
    <citation type="journal article" date="2012" name="PLoS Pathog.">
        <title>Diverse lifestyles and strategies of plant pathogenesis encoded in the genomes of eighteen Dothideomycetes fungi.</title>
        <authorList>
            <person name="Ohm R.A."/>
            <person name="Feau N."/>
            <person name="Henrissat B."/>
            <person name="Schoch C.L."/>
            <person name="Horwitz B.A."/>
            <person name="Barry K.W."/>
            <person name="Condon B.J."/>
            <person name="Copeland A.C."/>
            <person name="Dhillon B."/>
            <person name="Glaser F."/>
            <person name="Hesse C.N."/>
            <person name="Kosti I."/>
            <person name="LaButti K."/>
            <person name="Lindquist E.A."/>
            <person name="Lucas S."/>
            <person name="Salamov A.A."/>
            <person name="Bradshaw R.E."/>
            <person name="Ciuffetti L."/>
            <person name="Hamelin R.C."/>
            <person name="Kema G.H.J."/>
            <person name="Lawrence C."/>
            <person name="Scott J.A."/>
            <person name="Spatafora J.W."/>
            <person name="Turgeon B.G."/>
            <person name="de Wit P.J.G.M."/>
            <person name="Zhong S."/>
            <person name="Goodwin S.B."/>
            <person name="Grigoriev I.V."/>
        </authorList>
    </citation>
    <scope>NUCLEOTIDE SEQUENCE [LARGE SCALE GENOMIC DNA]</scope>
    <source>
        <strain evidence="3">NZE10 / CBS 128990</strain>
    </source>
</reference>
<gene>
    <name evidence="2" type="ORF">DOTSEDRAFT_71562</name>
</gene>
<feature type="signal peptide" evidence="1">
    <location>
        <begin position="1"/>
        <end position="22"/>
    </location>
</feature>
<protein>
    <recommendedName>
        <fullName evidence="4">Secreted protein</fullName>
    </recommendedName>
</protein>
<keyword evidence="3" id="KW-1185">Reference proteome</keyword>
<keyword evidence="1" id="KW-0732">Signal</keyword>
<dbReference type="Proteomes" id="UP000016933">
    <property type="component" value="Unassembled WGS sequence"/>
</dbReference>
<sequence length="96" mass="10555">MRGKGLRIAVAMLLHIRHLVFQIGALRSCISCGGPFLRHSGLFNRPEMSRSLAKPVSIAILGVSDVKALPDTENPNDSGLVQFRRRVDCVQQRSST</sequence>
<evidence type="ECO:0000313" key="3">
    <source>
        <dbReference type="Proteomes" id="UP000016933"/>
    </source>
</evidence>
<dbReference type="EMBL" id="KB446539">
    <property type="protein sequence ID" value="EME43748.1"/>
    <property type="molecule type" value="Genomic_DNA"/>
</dbReference>
<accession>N1PL43</accession>
<name>N1PL43_DOTSN</name>
<reference evidence="3" key="1">
    <citation type="journal article" date="2012" name="PLoS Genet.">
        <title>The genomes of the fungal plant pathogens Cladosporium fulvum and Dothistroma septosporum reveal adaptation to different hosts and lifestyles but also signatures of common ancestry.</title>
        <authorList>
            <person name="de Wit P.J.G.M."/>
            <person name="van der Burgt A."/>
            <person name="Oekmen B."/>
            <person name="Stergiopoulos I."/>
            <person name="Abd-Elsalam K.A."/>
            <person name="Aerts A.L."/>
            <person name="Bahkali A.H."/>
            <person name="Beenen H.G."/>
            <person name="Chettri P."/>
            <person name="Cox M.P."/>
            <person name="Datema E."/>
            <person name="de Vries R.P."/>
            <person name="Dhillon B."/>
            <person name="Ganley A.R."/>
            <person name="Griffiths S.A."/>
            <person name="Guo Y."/>
            <person name="Hamelin R.C."/>
            <person name="Henrissat B."/>
            <person name="Kabir M.S."/>
            <person name="Jashni M.K."/>
            <person name="Kema G."/>
            <person name="Klaubauf S."/>
            <person name="Lapidus A."/>
            <person name="Levasseur A."/>
            <person name="Lindquist E."/>
            <person name="Mehrabi R."/>
            <person name="Ohm R.A."/>
            <person name="Owen T.J."/>
            <person name="Salamov A."/>
            <person name="Schwelm A."/>
            <person name="Schijlen E."/>
            <person name="Sun H."/>
            <person name="van den Burg H.A."/>
            <person name="van Ham R.C.H.J."/>
            <person name="Zhang S."/>
            <person name="Goodwin S.B."/>
            <person name="Grigoriev I.V."/>
            <person name="Collemare J."/>
            <person name="Bradshaw R.E."/>
        </authorList>
    </citation>
    <scope>NUCLEOTIDE SEQUENCE [LARGE SCALE GENOMIC DNA]</scope>
    <source>
        <strain evidence="3">NZE10 / CBS 128990</strain>
    </source>
</reference>
<proteinExistence type="predicted"/>
<evidence type="ECO:0000256" key="1">
    <source>
        <dbReference type="SAM" id="SignalP"/>
    </source>
</evidence>
<dbReference type="HOGENOM" id="CLU_2359709_0_0_1"/>
<dbReference type="AlphaFoldDB" id="N1PL43"/>